<comment type="caution">
    <text evidence="1">The sequence shown here is derived from an EMBL/GenBank/DDBJ whole genome shotgun (WGS) entry which is preliminary data.</text>
</comment>
<dbReference type="Proteomes" id="UP000596742">
    <property type="component" value="Unassembled WGS sequence"/>
</dbReference>
<evidence type="ECO:0000313" key="1">
    <source>
        <dbReference type="EMBL" id="VDH99042.1"/>
    </source>
</evidence>
<dbReference type="EMBL" id="UYJE01001088">
    <property type="protein sequence ID" value="VDH99042.1"/>
    <property type="molecule type" value="Genomic_DNA"/>
</dbReference>
<accession>A0A8B6C3Q0</accession>
<dbReference type="OrthoDB" id="6175374at2759"/>
<reference evidence="1" key="1">
    <citation type="submission" date="2018-11" db="EMBL/GenBank/DDBJ databases">
        <authorList>
            <person name="Alioto T."/>
            <person name="Alioto T."/>
        </authorList>
    </citation>
    <scope>NUCLEOTIDE SEQUENCE</scope>
</reference>
<dbReference type="AlphaFoldDB" id="A0A8B6C3Q0"/>
<keyword evidence="2" id="KW-1185">Reference proteome</keyword>
<sequence length="431" mass="49108">MEEGLKNIEEFLSTTEYSEHLRNGLEDQNTNKAVQSIAAVIKNIQNQSIRNVVVASLKIVSIMVTAAFPGYGTLAGGILSVCSAILCTIWKNTKNTDDAITEDIKEEQKIKKLKSKVKGLLATFHVSESYLSTLESKLTKIKQKNIDYMMASIDLYQGSEILGNLRSTIEQDIDLKTNGEANRIICLTNLYVRIAAIRSSMLWRMYSILTSSTTTWLGMWRMNDPEVSNTSEAIRSVIRREYDMHKEFLLLVVVPDDKTIHFLTLFNPSENIEIASFVRSFNLEFQRLHDELQGKFSIKSERSEDYGIIMSSNFVGSVWGSRTPTENQNFFRFEAVSIEDNIFAIFSIKWPSWYVHMESDRQCRGYYVFSKGIGPRSIWKILRLKCGHFIMSPIQWPCRYAHISSSGLSFLTGFEGKPSKSGHLIFEPEGN</sequence>
<proteinExistence type="predicted"/>
<evidence type="ECO:0000313" key="2">
    <source>
        <dbReference type="Proteomes" id="UP000596742"/>
    </source>
</evidence>
<organism evidence="1 2">
    <name type="scientific">Mytilus galloprovincialis</name>
    <name type="common">Mediterranean mussel</name>
    <dbReference type="NCBI Taxonomy" id="29158"/>
    <lineage>
        <taxon>Eukaryota</taxon>
        <taxon>Metazoa</taxon>
        <taxon>Spiralia</taxon>
        <taxon>Lophotrochozoa</taxon>
        <taxon>Mollusca</taxon>
        <taxon>Bivalvia</taxon>
        <taxon>Autobranchia</taxon>
        <taxon>Pteriomorphia</taxon>
        <taxon>Mytilida</taxon>
        <taxon>Mytiloidea</taxon>
        <taxon>Mytilidae</taxon>
        <taxon>Mytilinae</taxon>
        <taxon>Mytilus</taxon>
    </lineage>
</organism>
<protein>
    <submittedName>
        <fullName evidence="1">Uncharacterized protein</fullName>
    </submittedName>
</protein>
<gene>
    <name evidence="1" type="ORF">MGAL_10B039115</name>
</gene>
<name>A0A8B6C3Q0_MYTGA</name>